<reference evidence="2" key="1">
    <citation type="journal article" date="2020" name="Stud. Mycol.">
        <title>101 Dothideomycetes genomes: a test case for predicting lifestyles and emergence of pathogens.</title>
        <authorList>
            <person name="Haridas S."/>
            <person name="Albert R."/>
            <person name="Binder M."/>
            <person name="Bloem J."/>
            <person name="Labutti K."/>
            <person name="Salamov A."/>
            <person name="Andreopoulos B."/>
            <person name="Baker S."/>
            <person name="Barry K."/>
            <person name="Bills G."/>
            <person name="Bluhm B."/>
            <person name="Cannon C."/>
            <person name="Castanera R."/>
            <person name="Culley D."/>
            <person name="Daum C."/>
            <person name="Ezra D."/>
            <person name="Gonzalez J."/>
            <person name="Henrissat B."/>
            <person name="Kuo A."/>
            <person name="Liang C."/>
            <person name="Lipzen A."/>
            <person name="Lutzoni F."/>
            <person name="Magnuson J."/>
            <person name="Mondo S."/>
            <person name="Nolan M."/>
            <person name="Ohm R."/>
            <person name="Pangilinan J."/>
            <person name="Park H.-J."/>
            <person name="Ramirez L."/>
            <person name="Alfaro M."/>
            <person name="Sun H."/>
            <person name="Tritt A."/>
            <person name="Yoshinaga Y."/>
            <person name="Zwiers L.-H."/>
            <person name="Turgeon B."/>
            <person name="Goodwin S."/>
            <person name="Spatafora J."/>
            <person name="Crous P."/>
            <person name="Grigoriev I."/>
        </authorList>
    </citation>
    <scope>NUCLEOTIDE SEQUENCE</scope>
    <source>
        <strain evidence="2">CBS 260.36</strain>
    </source>
</reference>
<name>A0A9P4J0J0_9PEZI</name>
<organism evidence="2 3">
    <name type="scientific">Myriangium duriaei CBS 260.36</name>
    <dbReference type="NCBI Taxonomy" id="1168546"/>
    <lineage>
        <taxon>Eukaryota</taxon>
        <taxon>Fungi</taxon>
        <taxon>Dikarya</taxon>
        <taxon>Ascomycota</taxon>
        <taxon>Pezizomycotina</taxon>
        <taxon>Dothideomycetes</taxon>
        <taxon>Dothideomycetidae</taxon>
        <taxon>Myriangiales</taxon>
        <taxon>Myriangiaceae</taxon>
        <taxon>Myriangium</taxon>
    </lineage>
</organism>
<feature type="region of interest" description="Disordered" evidence="1">
    <location>
        <begin position="1"/>
        <end position="30"/>
    </location>
</feature>
<comment type="caution">
    <text evidence="2">The sequence shown here is derived from an EMBL/GenBank/DDBJ whole genome shotgun (WGS) entry which is preliminary data.</text>
</comment>
<dbReference type="GO" id="GO:0005739">
    <property type="term" value="C:mitochondrion"/>
    <property type="evidence" value="ECO:0007669"/>
    <property type="project" value="TreeGrafter"/>
</dbReference>
<evidence type="ECO:0000313" key="2">
    <source>
        <dbReference type="EMBL" id="KAF2152136.1"/>
    </source>
</evidence>
<dbReference type="EMBL" id="ML996087">
    <property type="protein sequence ID" value="KAF2152136.1"/>
    <property type="molecule type" value="Genomic_DNA"/>
</dbReference>
<dbReference type="Proteomes" id="UP000799439">
    <property type="component" value="Unassembled WGS sequence"/>
</dbReference>
<protein>
    <recommendedName>
        <fullName evidence="4">Sequence orphan</fullName>
    </recommendedName>
</protein>
<accession>A0A9P4J0J0</accession>
<proteinExistence type="predicted"/>
<evidence type="ECO:0000313" key="3">
    <source>
        <dbReference type="Proteomes" id="UP000799439"/>
    </source>
</evidence>
<sequence length="313" mass="33265">MAVEVDGPPPSRGRSETAGDIASTTEARDLPALRKSTLQPHTYNTSSLGLRIAADASAALSAGALVAPLITMIDKAIIENASGAAPLSQSLRTSFTTLLTRPHRFLFSKPFALILTLYSGTYLTANLLDTTKSTVNNTPPSRTTSGPSKFLATSAANLSLCLYKDSQFTRLFGTVSTARPVPTPTYILFAVRDSMTIFASFNLPPLLAPAIPLSAAAEKYVSRASVAQFLAPAGVQLFSTPLHLLGLDLYNRNGETGWRDRMRKVRVDWLKSSVARMARIVPAFGVGGVVNTGVRRGLMERLENAGGGAIGLV</sequence>
<dbReference type="OrthoDB" id="275936at2759"/>
<dbReference type="PANTHER" id="PTHR37845:SF1">
    <property type="entry name" value="SEQUENCE ORPHAN"/>
    <property type="match status" value="1"/>
</dbReference>
<dbReference type="InterPro" id="IPR038781">
    <property type="entry name" value="C365.16-ike"/>
</dbReference>
<dbReference type="AlphaFoldDB" id="A0A9P4J0J0"/>
<keyword evidence="3" id="KW-1185">Reference proteome</keyword>
<evidence type="ECO:0000256" key="1">
    <source>
        <dbReference type="SAM" id="MobiDB-lite"/>
    </source>
</evidence>
<dbReference type="PANTHER" id="PTHR37845">
    <property type="entry name" value="SEQUENCE ORPHAN"/>
    <property type="match status" value="1"/>
</dbReference>
<gene>
    <name evidence="2" type="ORF">K461DRAFT_279671</name>
</gene>
<evidence type="ECO:0008006" key="4">
    <source>
        <dbReference type="Google" id="ProtNLM"/>
    </source>
</evidence>